<feature type="transmembrane region" description="Helical" evidence="2">
    <location>
        <begin position="280"/>
        <end position="302"/>
    </location>
</feature>
<keyword evidence="2" id="KW-1133">Transmembrane helix</keyword>
<evidence type="ECO:0000313" key="4">
    <source>
        <dbReference type="Proteomes" id="UP001201812"/>
    </source>
</evidence>
<evidence type="ECO:0000313" key="3">
    <source>
        <dbReference type="EMBL" id="KAI1723575.1"/>
    </source>
</evidence>
<name>A0AAD4ND23_9BILA</name>
<comment type="caution">
    <text evidence="3">The sequence shown here is derived from an EMBL/GenBank/DDBJ whole genome shotgun (WGS) entry which is preliminary data.</text>
</comment>
<organism evidence="3 4">
    <name type="scientific">Ditylenchus destructor</name>
    <dbReference type="NCBI Taxonomy" id="166010"/>
    <lineage>
        <taxon>Eukaryota</taxon>
        <taxon>Metazoa</taxon>
        <taxon>Ecdysozoa</taxon>
        <taxon>Nematoda</taxon>
        <taxon>Chromadorea</taxon>
        <taxon>Rhabditida</taxon>
        <taxon>Tylenchina</taxon>
        <taxon>Tylenchomorpha</taxon>
        <taxon>Sphaerularioidea</taxon>
        <taxon>Anguinidae</taxon>
        <taxon>Anguininae</taxon>
        <taxon>Ditylenchus</taxon>
    </lineage>
</organism>
<dbReference type="AlphaFoldDB" id="A0AAD4ND23"/>
<feature type="transmembrane region" description="Helical" evidence="2">
    <location>
        <begin position="327"/>
        <end position="350"/>
    </location>
</feature>
<reference evidence="3" key="1">
    <citation type="submission" date="2022-01" db="EMBL/GenBank/DDBJ databases">
        <title>Genome Sequence Resource for Two Populations of Ditylenchus destructor, the Migratory Endoparasitic Phytonematode.</title>
        <authorList>
            <person name="Zhang H."/>
            <person name="Lin R."/>
            <person name="Xie B."/>
        </authorList>
    </citation>
    <scope>NUCLEOTIDE SEQUENCE</scope>
    <source>
        <strain evidence="3">BazhouSP</strain>
    </source>
</reference>
<gene>
    <name evidence="3" type="ORF">DdX_03737</name>
</gene>
<proteinExistence type="predicted"/>
<dbReference type="EMBL" id="JAKKPZ010000003">
    <property type="protein sequence ID" value="KAI1723575.1"/>
    <property type="molecule type" value="Genomic_DNA"/>
</dbReference>
<sequence>MGAAWCCFKFWFVWRLLMASLAHFNWMMAINVNCIYFTLWKSYDLLWFWMHLLLCICFPALRTENYLLVWINLIKQKRTRYPNKSYEKVFNILYNTRYTKSERALKRIETIERGGHKSRQLIDKDIDDEADNNFDDVGSSSDSDDAGPSGMYPRLHSNKEEPAMPRINVDRDKQLSNAKSRAENKALITSSSDRDNEMDNTVNGSSKSGSTASKIKKLMPNFLSRSDNDPKTEADKRMIEEQKQRLKEEKKEQKDVKKKQNLERKEELRRHAKEERKRRNLAAAIDLLLTWLRLITTFAMLVGNLHKTFMPKYFMAPDQDVYEHPDILMFFTITMSLDVMLFWFMMFWTYCQQCRLCCRLGLLKFWLWLVTLGFFGGLCMYYPMHYIHQELDPTWCVFMPGSDLSKYFDG</sequence>
<dbReference type="Proteomes" id="UP001201812">
    <property type="component" value="Unassembled WGS sequence"/>
</dbReference>
<evidence type="ECO:0000256" key="1">
    <source>
        <dbReference type="SAM" id="MobiDB-lite"/>
    </source>
</evidence>
<keyword evidence="2" id="KW-0812">Transmembrane</keyword>
<feature type="transmembrane region" description="Helical" evidence="2">
    <location>
        <begin position="46"/>
        <end position="71"/>
    </location>
</feature>
<evidence type="ECO:0000256" key="2">
    <source>
        <dbReference type="SAM" id="Phobius"/>
    </source>
</evidence>
<feature type="compositionally biased region" description="Polar residues" evidence="1">
    <location>
        <begin position="199"/>
        <end position="213"/>
    </location>
</feature>
<feature type="transmembrane region" description="Helical" evidence="2">
    <location>
        <begin position="362"/>
        <end position="384"/>
    </location>
</feature>
<keyword evidence="4" id="KW-1185">Reference proteome</keyword>
<accession>A0AAD4ND23</accession>
<keyword evidence="2" id="KW-0472">Membrane</keyword>
<feature type="transmembrane region" description="Helical" evidence="2">
    <location>
        <begin position="12"/>
        <end position="40"/>
    </location>
</feature>
<feature type="compositionally biased region" description="Basic and acidic residues" evidence="1">
    <location>
        <begin position="226"/>
        <end position="273"/>
    </location>
</feature>
<protein>
    <submittedName>
        <fullName evidence="3">Uncharacterized protein</fullName>
    </submittedName>
</protein>
<feature type="compositionally biased region" description="Basic and acidic residues" evidence="1">
    <location>
        <begin position="157"/>
        <end position="184"/>
    </location>
</feature>
<feature type="compositionally biased region" description="Low complexity" evidence="1">
    <location>
        <begin position="135"/>
        <end position="150"/>
    </location>
</feature>
<feature type="region of interest" description="Disordered" evidence="1">
    <location>
        <begin position="132"/>
        <end position="273"/>
    </location>
</feature>